<accession>A0ABW3MHT3</accession>
<dbReference type="InterPro" id="IPR013783">
    <property type="entry name" value="Ig-like_fold"/>
</dbReference>
<protein>
    <recommendedName>
        <fullName evidence="3">SRPBCC domain-containing protein</fullName>
    </recommendedName>
</protein>
<dbReference type="EMBL" id="JBHTIS010001770">
    <property type="protein sequence ID" value="MFD1048744.1"/>
    <property type="molecule type" value="Genomic_DNA"/>
</dbReference>
<sequence length="261" mass="28676">MSDSANTPPRIEVTVAAPVDVVWDALRDKDKIRHWHGWDYEGLDGEIDLIFFTGTVEDAATRTFRTHGGDEFRLEPDGEGTKVTLTRGPRGDNPDWDAYYEDITEGWITFLNQLRFAVERKPGAVRRTLSFVGGNTNAVHLIDALSLADVAGETRLDLVGEKVTGDLWFRSDNQVGVTVDAWGDGLLIVSSVDPTPAFPFGHGMGYDTFDWSPVRCETTTWATDGDVVLSLDVHNPGTRPGADVVQLYLHDPVAPGFSQTA</sequence>
<proteinExistence type="predicted"/>
<feature type="non-terminal residue" evidence="1">
    <location>
        <position position="261"/>
    </location>
</feature>
<dbReference type="Gene3D" id="3.30.530.20">
    <property type="match status" value="1"/>
</dbReference>
<dbReference type="InterPro" id="IPR023393">
    <property type="entry name" value="START-like_dom_sf"/>
</dbReference>
<gene>
    <name evidence="1" type="ORF">ACFQ1S_26045</name>
</gene>
<evidence type="ECO:0000313" key="2">
    <source>
        <dbReference type="Proteomes" id="UP001597045"/>
    </source>
</evidence>
<dbReference type="SUPFAM" id="SSF55961">
    <property type="entry name" value="Bet v1-like"/>
    <property type="match status" value="1"/>
</dbReference>
<evidence type="ECO:0000313" key="1">
    <source>
        <dbReference type="EMBL" id="MFD1048744.1"/>
    </source>
</evidence>
<dbReference type="Proteomes" id="UP001597045">
    <property type="component" value="Unassembled WGS sequence"/>
</dbReference>
<name>A0ABW3MHT3_9PSEU</name>
<dbReference type="Gene3D" id="2.60.40.10">
    <property type="entry name" value="Immunoglobulins"/>
    <property type="match status" value="1"/>
</dbReference>
<evidence type="ECO:0008006" key="3">
    <source>
        <dbReference type="Google" id="ProtNLM"/>
    </source>
</evidence>
<dbReference type="CDD" id="cd07814">
    <property type="entry name" value="SRPBCC_CalC_Aha1-like"/>
    <property type="match status" value="1"/>
</dbReference>
<keyword evidence="2" id="KW-1185">Reference proteome</keyword>
<comment type="caution">
    <text evidence="1">The sequence shown here is derived from an EMBL/GenBank/DDBJ whole genome shotgun (WGS) entry which is preliminary data.</text>
</comment>
<organism evidence="1 2">
    <name type="scientific">Kibdelosporangium lantanae</name>
    <dbReference type="NCBI Taxonomy" id="1497396"/>
    <lineage>
        <taxon>Bacteria</taxon>
        <taxon>Bacillati</taxon>
        <taxon>Actinomycetota</taxon>
        <taxon>Actinomycetes</taxon>
        <taxon>Pseudonocardiales</taxon>
        <taxon>Pseudonocardiaceae</taxon>
        <taxon>Kibdelosporangium</taxon>
    </lineage>
</organism>
<reference evidence="2" key="1">
    <citation type="journal article" date="2019" name="Int. J. Syst. Evol. Microbiol.">
        <title>The Global Catalogue of Microorganisms (GCM) 10K type strain sequencing project: providing services to taxonomists for standard genome sequencing and annotation.</title>
        <authorList>
            <consortium name="The Broad Institute Genomics Platform"/>
            <consortium name="The Broad Institute Genome Sequencing Center for Infectious Disease"/>
            <person name="Wu L."/>
            <person name="Ma J."/>
        </authorList>
    </citation>
    <scope>NUCLEOTIDE SEQUENCE [LARGE SCALE GENOMIC DNA]</scope>
    <source>
        <strain evidence="2">JCM 31486</strain>
    </source>
</reference>